<evidence type="ECO:0000313" key="8">
    <source>
        <dbReference type="EMBL" id="OHS92905.1"/>
    </source>
</evidence>
<keyword evidence="2 5" id="KW-0813">Transport</keyword>
<evidence type="ECO:0000259" key="7">
    <source>
        <dbReference type="Pfam" id="PF01602"/>
    </source>
</evidence>
<dbReference type="GeneID" id="94848108"/>
<organism evidence="8 9">
    <name type="scientific">Tritrichomonas foetus</name>
    <dbReference type="NCBI Taxonomy" id="1144522"/>
    <lineage>
        <taxon>Eukaryota</taxon>
        <taxon>Metamonada</taxon>
        <taxon>Parabasalia</taxon>
        <taxon>Tritrichomonadida</taxon>
        <taxon>Tritrichomonadidae</taxon>
        <taxon>Tritrichomonas</taxon>
    </lineage>
</organism>
<dbReference type="InterPro" id="IPR011989">
    <property type="entry name" value="ARM-like"/>
</dbReference>
<accession>A0A1J4J2D6</accession>
<dbReference type="SUPFAM" id="SSF49348">
    <property type="entry name" value="Clathrin adaptor appendage domain"/>
    <property type="match status" value="1"/>
</dbReference>
<dbReference type="InterPro" id="IPR050840">
    <property type="entry name" value="Adaptor_Complx_Large_Subunit"/>
</dbReference>
<evidence type="ECO:0000256" key="1">
    <source>
        <dbReference type="ARBA" id="ARBA00004184"/>
    </source>
</evidence>
<evidence type="ECO:0000256" key="2">
    <source>
        <dbReference type="ARBA" id="ARBA00022448"/>
    </source>
</evidence>
<feature type="region of interest" description="Disordered" evidence="6">
    <location>
        <begin position="876"/>
        <end position="913"/>
    </location>
</feature>
<feature type="domain" description="Clathrin/coatomer adaptor adaptin-like N-terminal" evidence="7">
    <location>
        <begin position="36"/>
        <end position="573"/>
    </location>
</feature>
<dbReference type="Gene3D" id="1.25.10.10">
    <property type="entry name" value="Leucine-rich Repeat Variant"/>
    <property type="match status" value="1"/>
</dbReference>
<comment type="subcellular location">
    <subcellularLocation>
        <location evidence="1">Endomembrane system</location>
        <topology evidence="1">Peripheral membrane protein</topology>
    </subcellularLocation>
    <subcellularLocation>
        <location evidence="5">Membrane</location>
        <location evidence="5">Coated pit</location>
    </subcellularLocation>
</comment>
<gene>
    <name evidence="8" type="ORF">TRFO_40777</name>
</gene>
<comment type="caution">
    <text evidence="8">The sequence shown here is derived from an EMBL/GenBank/DDBJ whole genome shotgun (WGS) entry which is preliminary data.</text>
</comment>
<proteinExistence type="inferred from homology"/>
<dbReference type="VEuPathDB" id="TrichDB:TRFO_40777"/>
<evidence type="ECO:0000256" key="3">
    <source>
        <dbReference type="ARBA" id="ARBA00022927"/>
    </source>
</evidence>
<dbReference type="InterPro" id="IPR017104">
    <property type="entry name" value="AP2_complex_asu"/>
</dbReference>
<dbReference type="GO" id="GO:0030122">
    <property type="term" value="C:AP-2 adaptor complex"/>
    <property type="evidence" value="ECO:0007669"/>
    <property type="project" value="InterPro"/>
</dbReference>
<evidence type="ECO:0000256" key="4">
    <source>
        <dbReference type="ARBA" id="ARBA00023136"/>
    </source>
</evidence>
<evidence type="ECO:0000256" key="6">
    <source>
        <dbReference type="SAM" id="MobiDB-lite"/>
    </source>
</evidence>
<dbReference type="Pfam" id="PF01602">
    <property type="entry name" value="Adaptin_N"/>
    <property type="match status" value="1"/>
</dbReference>
<dbReference type="GO" id="GO:0072583">
    <property type="term" value="P:clathrin-dependent endocytosis"/>
    <property type="evidence" value="ECO:0007669"/>
    <property type="project" value="InterPro"/>
</dbReference>
<reference evidence="8" key="1">
    <citation type="submission" date="2016-10" db="EMBL/GenBank/DDBJ databases">
        <authorList>
            <person name="Benchimol M."/>
            <person name="Almeida L.G."/>
            <person name="Vasconcelos A.T."/>
            <person name="Perreira-Neves A."/>
            <person name="Rosa I.A."/>
            <person name="Tasca T."/>
            <person name="Bogo M.R."/>
            <person name="de Souza W."/>
        </authorList>
    </citation>
    <scope>NUCLEOTIDE SEQUENCE [LARGE SCALE GENOMIC DNA]</scope>
    <source>
        <strain evidence="8">K</strain>
    </source>
</reference>
<dbReference type="EMBL" id="MLAK01001455">
    <property type="protein sequence ID" value="OHS92905.1"/>
    <property type="molecule type" value="Genomic_DNA"/>
</dbReference>
<dbReference type="OrthoDB" id="28053at2759"/>
<dbReference type="SUPFAM" id="SSF48371">
    <property type="entry name" value="ARM repeat"/>
    <property type="match status" value="1"/>
</dbReference>
<dbReference type="InterPro" id="IPR016024">
    <property type="entry name" value="ARM-type_fold"/>
</dbReference>
<dbReference type="RefSeq" id="XP_068346042.1">
    <property type="nucleotide sequence ID" value="XM_068513404.1"/>
</dbReference>
<keyword evidence="3 5" id="KW-0653">Protein transport</keyword>
<protein>
    <recommendedName>
        <fullName evidence="5">AP-2 complex subunit alpha</fullName>
    </recommendedName>
</protein>
<comment type="function">
    <text evidence="5">Adaptins are components of the adaptor complexes which link clathrin to receptors in coated vesicles. Clathrin-associated protein complexes are believed to interact with the cytoplasmic tails of membrane proteins, leading to their selection and concentration.</text>
</comment>
<comment type="similarity">
    <text evidence="5">Belongs to the adaptor complexes large subunit family.</text>
</comment>
<dbReference type="InterPro" id="IPR013041">
    <property type="entry name" value="Clathrin_app_Ig-like_sf"/>
</dbReference>
<feature type="compositionally biased region" description="Polar residues" evidence="6">
    <location>
        <begin position="902"/>
        <end position="913"/>
    </location>
</feature>
<evidence type="ECO:0000256" key="5">
    <source>
        <dbReference type="PIRNR" id="PIRNR037091"/>
    </source>
</evidence>
<evidence type="ECO:0000313" key="9">
    <source>
        <dbReference type="Proteomes" id="UP000179807"/>
    </source>
</evidence>
<name>A0A1J4J2D6_9EUKA</name>
<keyword evidence="5" id="KW-0254">Endocytosis</keyword>
<keyword evidence="9" id="KW-1185">Reference proteome</keyword>
<dbReference type="Proteomes" id="UP000179807">
    <property type="component" value="Unassembled WGS sequence"/>
</dbReference>
<dbReference type="Gene3D" id="2.60.40.1230">
    <property type="match status" value="1"/>
</dbReference>
<dbReference type="AlphaFoldDB" id="A0A1J4J2D6"/>
<dbReference type="PANTHER" id="PTHR22780">
    <property type="entry name" value="ADAPTIN, ALPHA/GAMMA/EPSILON"/>
    <property type="match status" value="1"/>
</dbReference>
<sequence length="913" mass="103683">MKLKRRNLELFITDLLNKKNLRSKKQQTELELFNIKQTFLKHKYNLSTIQNAMIRLTYIAMMGHSIDFGLDQIISLVTSSKFNIIQSGWLAFVIFDIRDEISLKPILPILQQQLLSYDNEPLQCLALSVISQLFCKEILEVLGPEVAEIAVSPKTSEFSRKRALIIAGKIYQITHEPHLIEILAPALKVYIEYGSHSIRMATATLTVGLMSSQPGAFSDMFENVLEQLFQLHSNSIGIETSVINEEYEGTPSPWYSKQLIKILRFKASWSFEELSKIDAVAMALFSRTGEKLSIRPALSYFIVFSEMVSLLSMIPIPDHTTERCASTLVRYLESSRHYMIYFALDSLNHLFHTNPKISKSIKNCRPILYQLIHSDDTQVVINSLNLLVHFSTKENSKEIVEKLIEFLPISPIYIRDLVCTKISLLAKNTNDPVFYIDTIVELLYEVGEKCEDSTWQAAIQLIDSDTSLQAHTIDLTLNYMKKALRPSEQLMKLTVYIAGEYIFEKVNRIVSFITSRFSLQTPAVQAMMVTAIAKISSRFPAFLPKCQAFLKYCSGSENSEVSDRAKQYSMMIDIMPTVAPVLMKRMPPNMGEEELNQMLETVFEVANNEEGVSTFKLDDEETRFMLDTNDKLIENFILTDSGYIYHDIFLRVHLSITVNPPLISSIFSLENNGILPLTDIQLQIVTNGDIQSRSTPFPNFINSSSTANFQVEFLFVTITNMIPQLIVSFKCGGIENASNVLVPIFFSKIVKSALISPDVFQSKWLSISDKKLFSEISVPIVGEDPITEIEFMIRKQLGFEPIRLSQNQIVGCGMYRSQKSATALMTRFIFNPGKPDSVTVHLKATSENGLQVMIYQLLPAMMPPPEMNFVNQLVPQQPNMKDNSDSNECNDKIQEEEDDDFSSMSQSEDQNDD</sequence>
<dbReference type="GO" id="GO:0035615">
    <property type="term" value="F:clathrin adaptor activity"/>
    <property type="evidence" value="ECO:0007669"/>
    <property type="project" value="InterPro"/>
</dbReference>
<dbReference type="PIRSF" id="PIRSF037091">
    <property type="entry name" value="AP2_complex_alpha"/>
    <property type="match status" value="1"/>
</dbReference>
<dbReference type="InterPro" id="IPR002553">
    <property type="entry name" value="Clathrin/coatomer_adapt-like_N"/>
</dbReference>
<dbReference type="GO" id="GO:0006886">
    <property type="term" value="P:intracellular protein transport"/>
    <property type="evidence" value="ECO:0007669"/>
    <property type="project" value="UniProtKB-UniRule"/>
</dbReference>
<keyword evidence="5" id="KW-0168">Coated pit</keyword>
<keyword evidence="4 5" id="KW-0472">Membrane</keyword>